<dbReference type="InterPro" id="IPR050595">
    <property type="entry name" value="Bact_response_regulator"/>
</dbReference>
<evidence type="ECO:0000259" key="5">
    <source>
        <dbReference type="PROSITE" id="PS50110"/>
    </source>
</evidence>
<proteinExistence type="predicted"/>
<feature type="domain" description="Response regulatory" evidence="5">
    <location>
        <begin position="10"/>
        <end position="127"/>
    </location>
</feature>
<dbReference type="AlphaFoldDB" id="A0A437JQX1"/>
<name>A0A437JQX1_9BURK</name>
<dbReference type="PANTHER" id="PTHR44591">
    <property type="entry name" value="STRESS RESPONSE REGULATOR PROTEIN 1"/>
    <property type="match status" value="1"/>
</dbReference>
<dbReference type="Proteomes" id="UP000288178">
    <property type="component" value="Unassembled WGS sequence"/>
</dbReference>
<dbReference type="PANTHER" id="PTHR44591:SF3">
    <property type="entry name" value="RESPONSE REGULATORY DOMAIN-CONTAINING PROTEIN"/>
    <property type="match status" value="1"/>
</dbReference>
<evidence type="ECO:0000313" key="7">
    <source>
        <dbReference type="EMBL" id="RVT49284.1"/>
    </source>
</evidence>
<dbReference type="InterPro" id="IPR008207">
    <property type="entry name" value="Sig_transdc_His_kin_Hpt_dom"/>
</dbReference>
<dbReference type="SMART" id="SM00448">
    <property type="entry name" value="REC"/>
    <property type="match status" value="1"/>
</dbReference>
<evidence type="ECO:0000256" key="4">
    <source>
        <dbReference type="PROSITE-ProRule" id="PRU00169"/>
    </source>
</evidence>
<dbReference type="RefSeq" id="WP_128200035.1">
    <property type="nucleotide sequence ID" value="NZ_SACT01000008.1"/>
</dbReference>
<dbReference type="PROSITE" id="PS50110">
    <property type="entry name" value="RESPONSE_REGULATORY"/>
    <property type="match status" value="1"/>
</dbReference>
<dbReference type="OrthoDB" id="9150035at2"/>
<keyword evidence="8" id="KW-1185">Reference proteome</keyword>
<protein>
    <submittedName>
        <fullName evidence="7">Response regulator</fullName>
    </submittedName>
</protein>
<dbReference type="GO" id="GO:0000160">
    <property type="term" value="P:phosphorelay signal transduction system"/>
    <property type="evidence" value="ECO:0007669"/>
    <property type="project" value="UniProtKB-KW"/>
</dbReference>
<evidence type="ECO:0000256" key="2">
    <source>
        <dbReference type="ARBA" id="ARBA00023012"/>
    </source>
</evidence>
<dbReference type="PROSITE" id="PS50894">
    <property type="entry name" value="HPT"/>
    <property type="match status" value="1"/>
</dbReference>
<evidence type="ECO:0000256" key="1">
    <source>
        <dbReference type="ARBA" id="ARBA00022553"/>
    </source>
</evidence>
<accession>A0A437JQX1</accession>
<gene>
    <name evidence="7" type="ORF">ENE75_19590</name>
</gene>
<evidence type="ECO:0000256" key="3">
    <source>
        <dbReference type="PROSITE-ProRule" id="PRU00110"/>
    </source>
</evidence>
<dbReference type="SUPFAM" id="SSF47226">
    <property type="entry name" value="Histidine-containing phosphotransfer domain, HPT domain"/>
    <property type="match status" value="1"/>
</dbReference>
<feature type="domain" description="HPt" evidence="6">
    <location>
        <begin position="162"/>
        <end position="255"/>
    </location>
</feature>
<dbReference type="GO" id="GO:0004672">
    <property type="term" value="F:protein kinase activity"/>
    <property type="evidence" value="ECO:0007669"/>
    <property type="project" value="UniProtKB-ARBA"/>
</dbReference>
<evidence type="ECO:0000313" key="8">
    <source>
        <dbReference type="Proteomes" id="UP000288178"/>
    </source>
</evidence>
<feature type="modified residue" description="4-aspartylphosphate" evidence="4">
    <location>
        <position position="59"/>
    </location>
</feature>
<dbReference type="InterPro" id="IPR001789">
    <property type="entry name" value="Sig_transdc_resp-reg_receiver"/>
</dbReference>
<organism evidence="7 8">
    <name type="scientific">Rubrivivax albus</name>
    <dbReference type="NCBI Taxonomy" id="2499835"/>
    <lineage>
        <taxon>Bacteria</taxon>
        <taxon>Pseudomonadati</taxon>
        <taxon>Pseudomonadota</taxon>
        <taxon>Betaproteobacteria</taxon>
        <taxon>Burkholderiales</taxon>
        <taxon>Sphaerotilaceae</taxon>
        <taxon>Rubrivivax</taxon>
    </lineage>
</organism>
<evidence type="ECO:0000259" key="6">
    <source>
        <dbReference type="PROSITE" id="PS50894"/>
    </source>
</evidence>
<reference evidence="7 8" key="1">
    <citation type="submission" date="2019-01" db="EMBL/GenBank/DDBJ databases">
        <authorList>
            <person name="Chen W.-M."/>
        </authorList>
    </citation>
    <scope>NUCLEOTIDE SEQUENCE [LARGE SCALE GENOMIC DNA]</scope>
    <source>
        <strain evidence="7 8">ICH-3</strain>
    </source>
</reference>
<dbReference type="Pfam" id="PF00072">
    <property type="entry name" value="Response_reg"/>
    <property type="match status" value="1"/>
</dbReference>
<dbReference type="SUPFAM" id="SSF52172">
    <property type="entry name" value="CheY-like"/>
    <property type="match status" value="1"/>
</dbReference>
<feature type="modified residue" description="Phosphohistidine" evidence="3">
    <location>
        <position position="201"/>
    </location>
</feature>
<dbReference type="Gene3D" id="1.20.120.160">
    <property type="entry name" value="HPT domain"/>
    <property type="match status" value="1"/>
</dbReference>
<dbReference type="InterPro" id="IPR036641">
    <property type="entry name" value="HPT_dom_sf"/>
</dbReference>
<dbReference type="InterPro" id="IPR011006">
    <property type="entry name" value="CheY-like_superfamily"/>
</dbReference>
<keyword evidence="1 4" id="KW-0597">Phosphoprotein</keyword>
<dbReference type="EMBL" id="SACT01000008">
    <property type="protein sequence ID" value="RVT49284.1"/>
    <property type="molecule type" value="Genomic_DNA"/>
</dbReference>
<keyword evidence="2" id="KW-0902">Two-component regulatory system</keyword>
<dbReference type="Pfam" id="PF01627">
    <property type="entry name" value="Hpt"/>
    <property type="match status" value="1"/>
</dbReference>
<comment type="caution">
    <text evidence="7">The sequence shown here is derived from an EMBL/GenBank/DDBJ whole genome shotgun (WGS) entry which is preliminary data.</text>
</comment>
<dbReference type="Gene3D" id="3.40.50.2300">
    <property type="match status" value="1"/>
</dbReference>
<sequence>MTSAAATRPRVLLVDDDAAIRRLVDLALEDLDVDLVCCADGREALDAMRQGPARLVITDLMMPGISGYALLQQLADDPALRGGARLAVFSAGLNAQAKERLAGLPVWRLIDKPTPVIALADIVEAALQGDAVEPADADAPPHDAGATAVSAAAAIDAHFGGDAALYRAFLASCLLQFPDDLRQGDAAVAAADAPSLRRVAHSLKSVLLLVGEAEASDTARRLEHAAEAADWDACHGPWQALAATLRRMTGDTPAT</sequence>